<feature type="compositionally biased region" description="Basic and acidic residues" evidence="1">
    <location>
        <begin position="275"/>
        <end position="284"/>
    </location>
</feature>
<dbReference type="PANTHER" id="PTHR33667:SF7">
    <property type="entry name" value="RIKEN CDNA 1810020O05 GENE"/>
    <property type="match status" value="1"/>
</dbReference>
<evidence type="ECO:0000259" key="2">
    <source>
        <dbReference type="Pfam" id="PF15084"/>
    </source>
</evidence>
<dbReference type="AlphaFoldDB" id="A0A814RRI7"/>
<dbReference type="OrthoDB" id="188352at2759"/>
<gene>
    <name evidence="3" type="ORF">QVE165_LOCUS22182</name>
</gene>
<sequence>MSSSSIIEPSSTDIEDDLTNVNSTITESLTKISEIDIRFTIALAVPAGPPLPNDSSVTKNSTSKSKRTSEISKVQGYYRVEYSLLPGAPNVAFDIVVFRTAAKIYPDGQKAFLIPVWEDDNENIWIVWTYIHKLELNHERLLALLSHKILVKIWDGRDFCTVRTKLDKPRITRAVPQSINGDEDNTPQNIVQNMAQNYADKWVAKPLLHKLQRRLPIHIPPPTAFLKKKIDDMEDARPSTPALLDALQEKSTESLNGDFKTLNTSQNLNPGILKKSLEKSETKPVEPASPKKGTRSSNKQNEEKKANGTAQIIVPSNLIIAGFKMITCRLDDNPLLPKAIQDCFVSINIEDPQLMNEVLAKEFNPLTVTICYVENMPSTPLSYSELKERCDPVYCCYELFNQPAHQTLKKPQARHIYWNDFHLYLTNLINENLMSQFRNSPYLNIELHDRDECEHIRRRVASVFGSESTDESIGKVSGKLKLHNSKNDSNWNPHGCVKIDLSELWLGQTSLEFYIPVVPCHAPQLLSGRASNANHTLSDEHTYIQQGDFLSSGTQMKILVKLAKPFVPPVEHRLLDDRELRTTTVAPFNRIVFIFPYNNMTFLTALQTCIRIINAKALDFDNEPAHIQVTTLSTYKLTDTQQADPNLNIITGFHLFDDDQHIFILEGRKEEAIDLLFETVPKPKGQNIEILYDSSVHFNERLYVKFGIDIMHIRLSRTLRNIVSQPLIFLRDNLTKETFEALDKLHKLALVHKLSSSARYKLFPTMEMVTSINKDYGIPLTENEIRLFARDDRLPPSSAPPPSQRPLSSTQAEEDDNNIIQNTYSSNNVFVGEQPQRSMDDTQLPDINFVARNKERIRLASLKNKENRPTDDSVAFVTSGPIYPYSAQKLNSTENALEQMRTYLKQNHPSASCSFNPEFPTHAYSAYSNEESSMDFHRKLRIPFDFNGTEKDKYSDKTLPSWVNHPGYRTNRETNVHSQLPDPYRLVELSKPKEEWYEPNIIDHQSPIHDRIPCKWVYRNDDFDRWKRAPPLSRSISVHWQSTSELSRSASLPTTPTLIVGDKRMHFLRRAAHTEMLMEGRTSSSQLDRLTGLLKDKPVKKGLLLPKSFNRDNESQSMLLDT</sequence>
<keyword evidence="4" id="KW-1185">Reference proteome</keyword>
<protein>
    <recommendedName>
        <fullName evidence="2">DUF4550 domain-containing protein</fullName>
    </recommendedName>
</protein>
<reference evidence="3" key="1">
    <citation type="submission" date="2021-02" db="EMBL/GenBank/DDBJ databases">
        <authorList>
            <person name="Nowell W R."/>
        </authorList>
    </citation>
    <scope>NUCLEOTIDE SEQUENCE</scope>
</reference>
<accession>A0A814RRI7</accession>
<comment type="caution">
    <text evidence="3">The sequence shown here is derived from an EMBL/GenBank/DDBJ whole genome shotgun (WGS) entry which is preliminary data.</text>
</comment>
<dbReference type="Pfam" id="PF15084">
    <property type="entry name" value="DUF4550"/>
    <property type="match status" value="1"/>
</dbReference>
<proteinExistence type="predicted"/>
<evidence type="ECO:0000313" key="4">
    <source>
        <dbReference type="Proteomes" id="UP000663832"/>
    </source>
</evidence>
<evidence type="ECO:0000256" key="1">
    <source>
        <dbReference type="SAM" id="MobiDB-lite"/>
    </source>
</evidence>
<organism evidence="3 4">
    <name type="scientific">Adineta steineri</name>
    <dbReference type="NCBI Taxonomy" id="433720"/>
    <lineage>
        <taxon>Eukaryota</taxon>
        <taxon>Metazoa</taxon>
        <taxon>Spiralia</taxon>
        <taxon>Gnathifera</taxon>
        <taxon>Rotifera</taxon>
        <taxon>Eurotatoria</taxon>
        <taxon>Bdelloidea</taxon>
        <taxon>Adinetida</taxon>
        <taxon>Adinetidae</taxon>
        <taxon>Adineta</taxon>
    </lineage>
</organism>
<name>A0A814RRI7_9BILA</name>
<dbReference type="Proteomes" id="UP000663832">
    <property type="component" value="Unassembled WGS sequence"/>
</dbReference>
<dbReference type="EMBL" id="CAJNOM010000145">
    <property type="protein sequence ID" value="CAF1135568.1"/>
    <property type="molecule type" value="Genomic_DNA"/>
</dbReference>
<feature type="region of interest" description="Disordered" evidence="1">
    <location>
        <begin position="257"/>
        <end position="308"/>
    </location>
</feature>
<dbReference type="InterPro" id="IPR027876">
    <property type="entry name" value="DUF4550"/>
</dbReference>
<evidence type="ECO:0000313" key="3">
    <source>
        <dbReference type="EMBL" id="CAF1135568.1"/>
    </source>
</evidence>
<feature type="domain" description="DUF4550" evidence="2">
    <location>
        <begin position="77"/>
        <end position="170"/>
    </location>
</feature>
<feature type="region of interest" description="Disordered" evidence="1">
    <location>
        <begin position="792"/>
        <end position="813"/>
    </location>
</feature>
<dbReference type="PANTHER" id="PTHR33667">
    <property type="entry name" value="SI:DKEY-57N24.6"/>
    <property type="match status" value="1"/>
</dbReference>